<keyword evidence="2" id="KW-1185">Reference proteome</keyword>
<dbReference type="InterPro" id="IPR045851">
    <property type="entry name" value="AMP-bd_C_sf"/>
</dbReference>
<gene>
    <name evidence="1" type="ORF">ACFQ5X_39095</name>
</gene>
<accession>A0ABW3XQB2</accession>
<organism evidence="1 2">
    <name type="scientific">Streptomyces kaempferi</name>
    <dbReference type="NCBI Taxonomy" id="333725"/>
    <lineage>
        <taxon>Bacteria</taxon>
        <taxon>Bacillati</taxon>
        <taxon>Actinomycetota</taxon>
        <taxon>Actinomycetes</taxon>
        <taxon>Kitasatosporales</taxon>
        <taxon>Streptomycetaceae</taxon>
        <taxon>Streptomyces</taxon>
    </lineage>
</organism>
<reference evidence="2" key="1">
    <citation type="journal article" date="2019" name="Int. J. Syst. Evol. Microbiol.">
        <title>The Global Catalogue of Microorganisms (GCM) 10K type strain sequencing project: providing services to taxonomists for standard genome sequencing and annotation.</title>
        <authorList>
            <consortium name="The Broad Institute Genomics Platform"/>
            <consortium name="The Broad Institute Genome Sequencing Center for Infectious Disease"/>
            <person name="Wu L."/>
            <person name="Ma J."/>
        </authorList>
    </citation>
    <scope>NUCLEOTIDE SEQUENCE [LARGE SCALE GENOMIC DNA]</scope>
    <source>
        <strain evidence="2">CGMCC 4.7020</strain>
    </source>
</reference>
<comment type="caution">
    <text evidence="1">The sequence shown here is derived from an EMBL/GenBank/DDBJ whole genome shotgun (WGS) entry which is preliminary data.</text>
</comment>
<evidence type="ECO:0000313" key="2">
    <source>
        <dbReference type="Proteomes" id="UP001597058"/>
    </source>
</evidence>
<dbReference type="RefSeq" id="WP_381242078.1">
    <property type="nucleotide sequence ID" value="NZ_JBHSKH010000105.1"/>
</dbReference>
<dbReference type="Proteomes" id="UP001597058">
    <property type="component" value="Unassembled WGS sequence"/>
</dbReference>
<evidence type="ECO:0008006" key="3">
    <source>
        <dbReference type="Google" id="ProtNLM"/>
    </source>
</evidence>
<sequence>MIPLAAAPGSPALMTASDALPGYQALAPAVTTFRNEALARACRPSPPTGQRAAGASSLSGYKRPASLVVLDAIPKNAVGKIDRQANWRESQRGWDLRACWPMRSGSAGGQRAR</sequence>
<evidence type="ECO:0000313" key="1">
    <source>
        <dbReference type="EMBL" id="MFD1311796.1"/>
    </source>
</evidence>
<dbReference type="SUPFAM" id="SSF56801">
    <property type="entry name" value="Acetyl-CoA synthetase-like"/>
    <property type="match status" value="1"/>
</dbReference>
<protein>
    <recommendedName>
        <fullName evidence="3">AMP-binding enzyme C-terminal domain-containing protein</fullName>
    </recommendedName>
</protein>
<dbReference type="Gene3D" id="3.30.300.30">
    <property type="match status" value="1"/>
</dbReference>
<name>A0ABW3XQB2_9ACTN</name>
<dbReference type="EMBL" id="JBHTMM010000091">
    <property type="protein sequence ID" value="MFD1311796.1"/>
    <property type="molecule type" value="Genomic_DNA"/>
</dbReference>
<proteinExistence type="predicted"/>